<dbReference type="AlphaFoldDB" id="A0A7J6TSV7"/>
<dbReference type="Proteomes" id="UP000574390">
    <property type="component" value="Unassembled WGS sequence"/>
</dbReference>
<dbReference type="EMBL" id="JABANM010005379">
    <property type="protein sequence ID" value="KAF4747712.1"/>
    <property type="molecule type" value="Genomic_DNA"/>
</dbReference>
<evidence type="ECO:0000313" key="3">
    <source>
        <dbReference type="Proteomes" id="UP000574390"/>
    </source>
</evidence>
<name>A0A7J6TSV7_PEROL</name>
<feature type="region of interest" description="Disordered" evidence="1">
    <location>
        <begin position="1"/>
        <end position="22"/>
    </location>
</feature>
<comment type="caution">
    <text evidence="2">The sequence shown here is derived from an EMBL/GenBank/DDBJ whole genome shotgun (WGS) entry which is preliminary data.</text>
</comment>
<proteinExistence type="predicted"/>
<protein>
    <submittedName>
        <fullName evidence="2">Uncharacterized protein</fullName>
    </submittedName>
</protein>
<accession>A0A7J6TSV7</accession>
<sequence>MSASSLAAEGPAPQPPPTTIGDVGESFQAFRREVNAKLDSIHRKPVVWCPECLVATRLDVSILALCRHLIECLHVAATVDMLLKQQDLCYSSPASSASWPHCPIPHEGPREILLGNRQLLIGIVIFLHQSDVIHLGLASRLAAVPLGLVPHEGFSQRQPLLLLPHVRVPSQNSSRFPFQRVDWQQVRSLDISSTSLVWIKMHAIATGRAFALEAPVDFRLARLQRICIGPANRKRDTTQAQRAMQVLVRCVLSSAARSLNSIWVHVPPEVNCESAVTALEPPRQPLTHLGFVSDPGLWNVGSDLPSWPLSARWLAPVIINSRASLRRIQLSGVVLSSTTWLNGGNPASENFVDAAVQAMAKLEVLESLSLVLQYPDGRGSTVELMSLFRLRKAHPNHVYLCQAREGNFGNLLRSDYLGPLAAASPWTCRLAVGYLTLGAARDEEHNLETDRALAHYSRIQQWSGRSVYISEMSVFLPSEIDSDVGGDIIARQRIPSSLLLPKWSELPQPTQQLWDEVICLAVKRIHDKVKTRAQKSFAPVTTELRRAIARQY</sequence>
<organism evidence="2 3">
    <name type="scientific">Perkinsus olseni</name>
    <name type="common">Perkinsus atlanticus</name>
    <dbReference type="NCBI Taxonomy" id="32597"/>
    <lineage>
        <taxon>Eukaryota</taxon>
        <taxon>Sar</taxon>
        <taxon>Alveolata</taxon>
        <taxon>Perkinsozoa</taxon>
        <taxon>Perkinsea</taxon>
        <taxon>Perkinsida</taxon>
        <taxon>Perkinsidae</taxon>
        <taxon>Perkinsus</taxon>
    </lineage>
</organism>
<evidence type="ECO:0000313" key="2">
    <source>
        <dbReference type="EMBL" id="KAF4747712.1"/>
    </source>
</evidence>
<evidence type="ECO:0000256" key="1">
    <source>
        <dbReference type="SAM" id="MobiDB-lite"/>
    </source>
</evidence>
<gene>
    <name evidence="2" type="ORF">FOZ62_017070</name>
</gene>
<reference evidence="2 3" key="1">
    <citation type="submission" date="2020-04" db="EMBL/GenBank/DDBJ databases">
        <title>Perkinsus olseni comparative genomics.</title>
        <authorList>
            <person name="Bogema D.R."/>
        </authorList>
    </citation>
    <scope>NUCLEOTIDE SEQUENCE [LARGE SCALE GENOMIC DNA]</scope>
    <source>
        <strain evidence="2">ATCC PRA-205</strain>
    </source>
</reference>